<proteinExistence type="inferred from homology"/>
<comment type="caution">
    <text evidence="18">The sequence shown here is derived from an EMBL/GenBank/DDBJ whole genome shotgun (WGS) entry which is preliminary data.</text>
</comment>
<dbReference type="PROSITE" id="PS00107">
    <property type="entry name" value="PROTEIN_KINASE_ATP"/>
    <property type="match status" value="1"/>
</dbReference>
<dbReference type="PROSITE" id="PS50011">
    <property type="entry name" value="PROTEIN_KINASE_DOM"/>
    <property type="match status" value="1"/>
</dbReference>
<dbReference type="SUPFAM" id="SSF55550">
    <property type="entry name" value="SH2 domain"/>
    <property type="match status" value="1"/>
</dbReference>
<dbReference type="SMART" id="SM00219">
    <property type="entry name" value="TyrKc"/>
    <property type="match status" value="1"/>
</dbReference>
<keyword evidence="13" id="KW-0727">SH2 domain</keyword>
<evidence type="ECO:0000259" key="16">
    <source>
        <dbReference type="PROSITE" id="PS50001"/>
    </source>
</evidence>
<evidence type="ECO:0000256" key="15">
    <source>
        <dbReference type="RuleBase" id="RU362096"/>
    </source>
</evidence>
<evidence type="ECO:0000256" key="5">
    <source>
        <dbReference type="ARBA" id="ARBA00022679"/>
    </source>
</evidence>
<dbReference type="Gene3D" id="3.30.505.10">
    <property type="entry name" value="SH2 domain"/>
    <property type="match status" value="1"/>
</dbReference>
<dbReference type="EC" id="2.7.10.2" evidence="15"/>
<comment type="subcellular location">
    <subcellularLocation>
        <location evidence="1">Cell membrane</location>
        <topology evidence="1">Peripheral membrane protein</topology>
    </subcellularLocation>
    <subcellularLocation>
        <location evidence="2">Cytoplasm</location>
    </subcellularLocation>
</comment>
<gene>
    <name evidence="18" type="ORF">SPHA_68034</name>
</gene>
<organism evidence="18 19">
    <name type="scientific">Acanthosepion pharaonis</name>
    <name type="common">Pharaoh cuttlefish</name>
    <name type="synonym">Sepia pharaonis</name>
    <dbReference type="NCBI Taxonomy" id="158019"/>
    <lineage>
        <taxon>Eukaryota</taxon>
        <taxon>Metazoa</taxon>
        <taxon>Spiralia</taxon>
        <taxon>Lophotrochozoa</taxon>
        <taxon>Mollusca</taxon>
        <taxon>Cephalopoda</taxon>
        <taxon>Coleoidea</taxon>
        <taxon>Decapodiformes</taxon>
        <taxon>Sepiida</taxon>
        <taxon>Sepiina</taxon>
        <taxon>Sepiidae</taxon>
        <taxon>Acanthosepion</taxon>
    </lineage>
</organism>
<evidence type="ECO:0000313" key="18">
    <source>
        <dbReference type="EMBL" id="CAE1317407.1"/>
    </source>
</evidence>
<feature type="domain" description="SH2" evidence="16">
    <location>
        <begin position="112"/>
        <end position="204"/>
    </location>
</feature>
<dbReference type="GO" id="GO:0005886">
    <property type="term" value="C:plasma membrane"/>
    <property type="evidence" value="ECO:0007669"/>
    <property type="project" value="UniProtKB-SubCell"/>
</dbReference>
<keyword evidence="19" id="KW-1185">Reference proteome</keyword>
<evidence type="ECO:0000256" key="3">
    <source>
        <dbReference type="ARBA" id="ARBA00022475"/>
    </source>
</evidence>
<dbReference type="InterPro" id="IPR050198">
    <property type="entry name" value="Non-receptor_tyrosine_kinases"/>
</dbReference>
<name>A0A812E967_ACAPH</name>
<keyword evidence="8 14" id="KW-0067">ATP-binding</keyword>
<dbReference type="InterPro" id="IPR011009">
    <property type="entry name" value="Kinase-like_dom_sf"/>
</dbReference>
<dbReference type="Pfam" id="PF07714">
    <property type="entry name" value="PK_Tyr_Ser-Thr"/>
    <property type="match status" value="1"/>
</dbReference>
<dbReference type="SUPFAM" id="SSF56112">
    <property type="entry name" value="Protein kinase-like (PK-like)"/>
    <property type="match status" value="1"/>
</dbReference>
<dbReference type="Gene3D" id="1.10.510.10">
    <property type="entry name" value="Transferase(Phosphotransferase) domain 1"/>
    <property type="match status" value="1"/>
</dbReference>
<keyword evidence="7 15" id="KW-0418">Kinase</keyword>
<evidence type="ECO:0000256" key="4">
    <source>
        <dbReference type="ARBA" id="ARBA00022490"/>
    </source>
</evidence>
<comment type="similarity">
    <text evidence="12">Belongs to the protein kinase superfamily. Tyr protein kinase family. Fes/fps subfamily.</text>
</comment>
<dbReference type="PANTHER" id="PTHR24418">
    <property type="entry name" value="TYROSINE-PROTEIN KINASE"/>
    <property type="match status" value="1"/>
</dbReference>
<dbReference type="PROSITE" id="PS50001">
    <property type="entry name" value="SH2"/>
    <property type="match status" value="1"/>
</dbReference>
<keyword evidence="4" id="KW-0963">Cytoplasm</keyword>
<feature type="binding site" evidence="14">
    <location>
        <position position="245"/>
    </location>
    <ligand>
        <name>ATP</name>
        <dbReference type="ChEBI" id="CHEBI:30616"/>
    </ligand>
</feature>
<dbReference type="PROSITE" id="PS00109">
    <property type="entry name" value="PROTEIN_KINASE_TYR"/>
    <property type="match status" value="1"/>
</dbReference>
<evidence type="ECO:0000256" key="7">
    <source>
        <dbReference type="ARBA" id="ARBA00022777"/>
    </source>
</evidence>
<keyword evidence="10 15" id="KW-0829">Tyrosine-protein kinase</keyword>
<keyword evidence="5 15" id="KW-0808">Transferase</keyword>
<protein>
    <recommendedName>
        <fullName evidence="15">Tyrosine-protein kinase</fullName>
        <ecNumber evidence="15">2.7.10.2</ecNumber>
    </recommendedName>
</protein>
<dbReference type="InterPro" id="IPR001245">
    <property type="entry name" value="Ser-Thr/Tyr_kinase_cat_dom"/>
</dbReference>
<dbReference type="InterPro" id="IPR000980">
    <property type="entry name" value="SH2"/>
</dbReference>
<evidence type="ECO:0000259" key="17">
    <source>
        <dbReference type="PROSITE" id="PS50011"/>
    </source>
</evidence>
<evidence type="ECO:0000256" key="6">
    <source>
        <dbReference type="ARBA" id="ARBA00022741"/>
    </source>
</evidence>
<dbReference type="Pfam" id="PF00017">
    <property type="entry name" value="SH2"/>
    <property type="match status" value="1"/>
</dbReference>
<dbReference type="SMART" id="SM00252">
    <property type="entry name" value="SH2"/>
    <property type="match status" value="1"/>
</dbReference>
<evidence type="ECO:0000256" key="11">
    <source>
        <dbReference type="ARBA" id="ARBA00051245"/>
    </source>
</evidence>
<evidence type="ECO:0000313" key="19">
    <source>
        <dbReference type="Proteomes" id="UP000597762"/>
    </source>
</evidence>
<accession>A0A812E967</accession>
<dbReference type="InterPro" id="IPR036860">
    <property type="entry name" value="SH2_dom_sf"/>
</dbReference>
<evidence type="ECO:0000256" key="9">
    <source>
        <dbReference type="ARBA" id="ARBA00023136"/>
    </source>
</evidence>
<dbReference type="EMBL" id="CAHIKZ030004932">
    <property type="protein sequence ID" value="CAE1317407.1"/>
    <property type="molecule type" value="Genomic_DNA"/>
</dbReference>
<dbReference type="CDD" id="cd10361">
    <property type="entry name" value="SH2_Fps_family"/>
    <property type="match status" value="1"/>
</dbReference>
<evidence type="ECO:0000256" key="14">
    <source>
        <dbReference type="PROSITE-ProRule" id="PRU10141"/>
    </source>
</evidence>
<evidence type="ECO:0000256" key="2">
    <source>
        <dbReference type="ARBA" id="ARBA00004496"/>
    </source>
</evidence>
<keyword evidence="9" id="KW-0472">Membrane</keyword>
<evidence type="ECO:0000256" key="10">
    <source>
        <dbReference type="ARBA" id="ARBA00023137"/>
    </source>
</evidence>
<dbReference type="SMART" id="SM00220">
    <property type="entry name" value="S_TKc"/>
    <property type="match status" value="1"/>
</dbReference>
<dbReference type="InterPro" id="IPR008266">
    <property type="entry name" value="Tyr_kinase_AS"/>
</dbReference>
<comment type="catalytic activity">
    <reaction evidence="11 15">
        <text>L-tyrosyl-[protein] + ATP = O-phospho-L-tyrosyl-[protein] + ADP + H(+)</text>
        <dbReference type="Rhea" id="RHEA:10596"/>
        <dbReference type="Rhea" id="RHEA-COMP:10136"/>
        <dbReference type="Rhea" id="RHEA-COMP:20101"/>
        <dbReference type="ChEBI" id="CHEBI:15378"/>
        <dbReference type="ChEBI" id="CHEBI:30616"/>
        <dbReference type="ChEBI" id="CHEBI:46858"/>
        <dbReference type="ChEBI" id="CHEBI:61978"/>
        <dbReference type="ChEBI" id="CHEBI:456216"/>
        <dbReference type="EC" id="2.7.10.2"/>
    </reaction>
</comment>
<dbReference type="OrthoDB" id="546826at2759"/>
<dbReference type="FunFam" id="3.30.505.10:FF:000051">
    <property type="entry name" value="Tyrosine-protein kinase"/>
    <property type="match status" value="1"/>
</dbReference>
<evidence type="ECO:0000256" key="8">
    <source>
        <dbReference type="ARBA" id="ARBA00022840"/>
    </source>
</evidence>
<dbReference type="GO" id="GO:0005737">
    <property type="term" value="C:cytoplasm"/>
    <property type="evidence" value="ECO:0007669"/>
    <property type="project" value="UniProtKB-SubCell"/>
</dbReference>
<dbReference type="AlphaFoldDB" id="A0A812E967"/>
<evidence type="ECO:0000256" key="13">
    <source>
        <dbReference type="PROSITE-ProRule" id="PRU00191"/>
    </source>
</evidence>
<keyword evidence="3" id="KW-1003">Cell membrane</keyword>
<dbReference type="GO" id="GO:0005524">
    <property type="term" value="F:ATP binding"/>
    <property type="evidence" value="ECO:0007669"/>
    <property type="project" value="UniProtKB-UniRule"/>
</dbReference>
<keyword evidence="6 14" id="KW-0547">Nucleotide-binding</keyword>
<evidence type="ECO:0000256" key="12">
    <source>
        <dbReference type="ARBA" id="ARBA00061333"/>
    </source>
</evidence>
<dbReference type="GO" id="GO:0004715">
    <property type="term" value="F:non-membrane spanning protein tyrosine kinase activity"/>
    <property type="evidence" value="ECO:0007669"/>
    <property type="project" value="UniProtKB-EC"/>
</dbReference>
<feature type="domain" description="Protein kinase" evidence="17">
    <location>
        <begin position="216"/>
        <end position="525"/>
    </location>
</feature>
<dbReference type="PRINTS" id="PR00109">
    <property type="entry name" value="TYRKINASE"/>
</dbReference>
<dbReference type="Proteomes" id="UP000597762">
    <property type="component" value="Unassembled WGS sequence"/>
</dbReference>
<dbReference type="InterPro" id="IPR035849">
    <property type="entry name" value="Fes/Fps/Fer_SH2"/>
</dbReference>
<dbReference type="InterPro" id="IPR020635">
    <property type="entry name" value="Tyr_kinase_cat_dom"/>
</dbReference>
<dbReference type="InterPro" id="IPR000719">
    <property type="entry name" value="Prot_kinase_dom"/>
</dbReference>
<dbReference type="Gene3D" id="3.30.200.20">
    <property type="entry name" value="Phosphorylase Kinase, domain 1"/>
    <property type="match status" value="1"/>
</dbReference>
<sequence length="525" mass="58945">MGMLHVSSVFGASDKNSWEGYMEPGSRKLDIDFSSFSEVREMVRDGGKGQQRDPQNPPPNAFPFFSFFSPFLPPSPFLSPFSFSLTFLSLLSPFRFFFFSSTTCQRLEDEEWFHGVLPREEVQRLLVNDGDYLVRESKNKKTNEVVYVLSVYWKGHKHFIIQTEEGGWRLEGPVFPTIQHLLEHQIMKGQPVTNKSQAILKNPILREPWELKNDDILLDMKIGNGNFGEVYKGKYQPKNMVVAVKTCRDSLTEEQRKTFLQEGRILKQYEHPNIVKFIGIAAQRKPVMIVMEYVAGGSLLLFLRKNGRQQTRHQLVLMCENAASGMNFLEEKNCIHRDLAARNCLVGENNVIKISDFGMSREEEMYVVSDGMKQIPIKWTAPEALNYDLSNLCPSVSPSLFSARRCPQSVLCPSVSPESVLCRLVCPQSVLFGVPSVVPVCSLPVGVPESVLCPSVSPSLFSARRCPRVCSLPVGVPESVLCPSVSPSLFSARRSPRVSSLPVGLPESLLCPSICQSVFSSLPDY</sequence>
<reference evidence="18" key="1">
    <citation type="submission" date="2021-01" db="EMBL/GenBank/DDBJ databases">
        <authorList>
            <person name="Li R."/>
            <person name="Bekaert M."/>
        </authorList>
    </citation>
    <scope>NUCLEOTIDE SEQUENCE</scope>
    <source>
        <strain evidence="18">Farmed</strain>
    </source>
</reference>
<dbReference type="InterPro" id="IPR017441">
    <property type="entry name" value="Protein_kinase_ATP_BS"/>
</dbReference>
<dbReference type="FunFam" id="3.30.200.20:FF:000194">
    <property type="entry name" value="protein-tyrosine kinase 2-beta isoform X1"/>
    <property type="match status" value="1"/>
</dbReference>
<evidence type="ECO:0000256" key="1">
    <source>
        <dbReference type="ARBA" id="ARBA00004202"/>
    </source>
</evidence>